<dbReference type="Proteomes" id="UP000199416">
    <property type="component" value="Unassembled WGS sequence"/>
</dbReference>
<evidence type="ECO:0000256" key="2">
    <source>
        <dbReference type="SAM" id="Phobius"/>
    </source>
</evidence>
<dbReference type="RefSeq" id="WP_091367107.1">
    <property type="nucleotide sequence ID" value="NZ_FMZF01000005.1"/>
</dbReference>
<dbReference type="Pfam" id="PF06103">
    <property type="entry name" value="DUF948"/>
    <property type="match status" value="1"/>
</dbReference>
<keyword evidence="2" id="KW-1133">Transmembrane helix</keyword>
<dbReference type="AlphaFoldDB" id="A0A1G6RUN6"/>
<feature type="compositionally biased region" description="Basic residues" evidence="1">
    <location>
        <begin position="131"/>
        <end position="141"/>
    </location>
</feature>
<reference evidence="4" key="1">
    <citation type="submission" date="2016-10" db="EMBL/GenBank/DDBJ databases">
        <authorList>
            <person name="Varghese N."/>
            <person name="Submissions S."/>
        </authorList>
    </citation>
    <scope>NUCLEOTIDE SEQUENCE [LARGE SCALE GENOMIC DNA]</scope>
    <source>
        <strain evidence="4">DSM 45421</strain>
    </source>
</reference>
<dbReference type="InterPro" id="IPR009293">
    <property type="entry name" value="UPF0478"/>
</dbReference>
<sequence length="141" mass="14842">MSAGEWAGLIAALALVLLVVLLAVPLLKLGRTLDETTLTIRQVREQSQPILGQAQTTIAQVNSNLERVDDITGNAANVSSNVAALTSVVAATVGSPLIKVAAFSYGVRSAARKRREGQAIAEAAARDKASRRERRAARRAA</sequence>
<gene>
    <name evidence="3" type="ORF">SAMN05660690_3324</name>
</gene>
<proteinExistence type="predicted"/>
<dbReference type="EMBL" id="FMZF01000005">
    <property type="protein sequence ID" value="SDD08268.1"/>
    <property type="molecule type" value="Genomic_DNA"/>
</dbReference>
<keyword evidence="4" id="KW-1185">Reference proteome</keyword>
<feature type="region of interest" description="Disordered" evidence="1">
    <location>
        <begin position="118"/>
        <end position="141"/>
    </location>
</feature>
<keyword evidence="2" id="KW-0472">Membrane</keyword>
<dbReference type="STRING" id="1190417.SAMN05660690_3324"/>
<organism evidence="3 4">
    <name type="scientific">Geodermatophilus telluris</name>
    <dbReference type="NCBI Taxonomy" id="1190417"/>
    <lineage>
        <taxon>Bacteria</taxon>
        <taxon>Bacillati</taxon>
        <taxon>Actinomycetota</taxon>
        <taxon>Actinomycetes</taxon>
        <taxon>Geodermatophilales</taxon>
        <taxon>Geodermatophilaceae</taxon>
        <taxon>Geodermatophilus</taxon>
    </lineage>
</organism>
<keyword evidence="2" id="KW-0812">Transmembrane</keyword>
<feature type="transmembrane region" description="Helical" evidence="2">
    <location>
        <begin position="6"/>
        <end position="27"/>
    </location>
</feature>
<evidence type="ECO:0000313" key="4">
    <source>
        <dbReference type="Proteomes" id="UP000199416"/>
    </source>
</evidence>
<accession>A0A1G6RUN6</accession>
<protein>
    <submittedName>
        <fullName evidence="3">Uncharacterized protein YoxC, contains an MCP-like domain</fullName>
    </submittedName>
</protein>
<dbReference type="OrthoDB" id="3237344at2"/>
<evidence type="ECO:0000313" key="3">
    <source>
        <dbReference type="EMBL" id="SDD08268.1"/>
    </source>
</evidence>
<evidence type="ECO:0000256" key="1">
    <source>
        <dbReference type="SAM" id="MobiDB-lite"/>
    </source>
</evidence>
<name>A0A1G6RUN6_9ACTN</name>